<comment type="caution">
    <text evidence="3">The sequence shown here is derived from an EMBL/GenBank/DDBJ whole genome shotgun (WGS) entry which is preliminary data.</text>
</comment>
<evidence type="ECO:0000313" key="3">
    <source>
        <dbReference type="EMBL" id="CAL1289399.1"/>
    </source>
</evidence>
<dbReference type="AlphaFoldDB" id="A0AAV2B1S9"/>
<sequence>MEKYFTEDSSDSDNNEKDQKISKMKKIMILKAKIKSLGDQIEKERKKLNATRKAIKYIENKAPRFQPLPLECFVSPIESRTLNSKHLSKGAFENVPDSTTLTENLEQPFIDFYPHEEALAKQTDDISNKRESFEETEEAKFNILYNSSPKIPDNETQASGLYNKSDSPTDSEIIERNEESDRYYVGKGKEAANPAFRYKKRSKIVSFRDSPGKADNPIYRYEKSLKSNVSSSESLAKDSPVKRSGKVFGSPVSKTLDSQSQKAVLNRISPAIKRKVSDSNERDFDEICAKTLEICKLSGNYADEELKIAKKLKFEDEERISRQCTTALLTQTNYKGIDLAEFKDQSQIDQTSNEREQLILPSTSGLSNVVGYISNRRIRRS</sequence>
<keyword evidence="4" id="KW-1185">Reference proteome</keyword>
<dbReference type="Proteomes" id="UP001497382">
    <property type="component" value="Unassembled WGS sequence"/>
</dbReference>
<accession>A0AAV2B1S9</accession>
<keyword evidence="1" id="KW-0175">Coiled coil</keyword>
<dbReference type="EMBL" id="CAXIEN010000248">
    <property type="protein sequence ID" value="CAL1289399.1"/>
    <property type="molecule type" value="Genomic_DNA"/>
</dbReference>
<organism evidence="3 4">
    <name type="scientific">Larinioides sclopetarius</name>
    <dbReference type="NCBI Taxonomy" id="280406"/>
    <lineage>
        <taxon>Eukaryota</taxon>
        <taxon>Metazoa</taxon>
        <taxon>Ecdysozoa</taxon>
        <taxon>Arthropoda</taxon>
        <taxon>Chelicerata</taxon>
        <taxon>Arachnida</taxon>
        <taxon>Araneae</taxon>
        <taxon>Araneomorphae</taxon>
        <taxon>Entelegynae</taxon>
        <taxon>Araneoidea</taxon>
        <taxon>Araneidae</taxon>
        <taxon>Larinioides</taxon>
    </lineage>
</organism>
<name>A0AAV2B1S9_9ARAC</name>
<protein>
    <submittedName>
        <fullName evidence="3">Uncharacterized protein</fullName>
    </submittedName>
</protein>
<feature type="coiled-coil region" evidence="1">
    <location>
        <begin position="27"/>
        <end position="61"/>
    </location>
</feature>
<feature type="compositionally biased region" description="Polar residues" evidence="2">
    <location>
        <begin position="146"/>
        <end position="170"/>
    </location>
</feature>
<feature type="region of interest" description="Disordered" evidence="2">
    <location>
        <begin position="230"/>
        <end position="253"/>
    </location>
</feature>
<evidence type="ECO:0000313" key="4">
    <source>
        <dbReference type="Proteomes" id="UP001497382"/>
    </source>
</evidence>
<feature type="region of interest" description="Disordered" evidence="2">
    <location>
        <begin position="146"/>
        <end position="179"/>
    </location>
</feature>
<gene>
    <name evidence="3" type="ORF">LARSCL_LOCUS15913</name>
</gene>
<evidence type="ECO:0000256" key="1">
    <source>
        <dbReference type="SAM" id="Coils"/>
    </source>
</evidence>
<reference evidence="3 4" key="1">
    <citation type="submission" date="2024-04" db="EMBL/GenBank/DDBJ databases">
        <authorList>
            <person name="Rising A."/>
            <person name="Reimegard J."/>
            <person name="Sonavane S."/>
            <person name="Akerstrom W."/>
            <person name="Nylinder S."/>
            <person name="Hedman E."/>
            <person name="Kallberg Y."/>
        </authorList>
    </citation>
    <scope>NUCLEOTIDE SEQUENCE [LARGE SCALE GENOMIC DNA]</scope>
</reference>
<proteinExistence type="predicted"/>
<feature type="region of interest" description="Disordered" evidence="2">
    <location>
        <begin position="1"/>
        <end position="20"/>
    </location>
</feature>
<evidence type="ECO:0000256" key="2">
    <source>
        <dbReference type="SAM" id="MobiDB-lite"/>
    </source>
</evidence>